<protein>
    <submittedName>
        <fullName evidence="1">Uncharacterized protein</fullName>
    </submittedName>
</protein>
<keyword evidence="2" id="KW-1185">Reference proteome</keyword>
<dbReference type="Proteomes" id="UP000324222">
    <property type="component" value="Unassembled WGS sequence"/>
</dbReference>
<evidence type="ECO:0000313" key="2">
    <source>
        <dbReference type="Proteomes" id="UP000324222"/>
    </source>
</evidence>
<dbReference type="AlphaFoldDB" id="A0A5B7FAZ7"/>
<sequence>MAACPITVTHCVHIINKRQQTTLLYFSIHVLSTICFTENFPVSLCEHVESRSQGMVLRMLSHRPQSMELNVKSAIFSYTSSSVAGDWGGGQ</sequence>
<name>A0A5B7FAZ7_PORTR</name>
<organism evidence="1 2">
    <name type="scientific">Portunus trituberculatus</name>
    <name type="common">Swimming crab</name>
    <name type="synonym">Neptunus trituberculatus</name>
    <dbReference type="NCBI Taxonomy" id="210409"/>
    <lineage>
        <taxon>Eukaryota</taxon>
        <taxon>Metazoa</taxon>
        <taxon>Ecdysozoa</taxon>
        <taxon>Arthropoda</taxon>
        <taxon>Crustacea</taxon>
        <taxon>Multicrustacea</taxon>
        <taxon>Malacostraca</taxon>
        <taxon>Eumalacostraca</taxon>
        <taxon>Eucarida</taxon>
        <taxon>Decapoda</taxon>
        <taxon>Pleocyemata</taxon>
        <taxon>Brachyura</taxon>
        <taxon>Eubrachyura</taxon>
        <taxon>Portunoidea</taxon>
        <taxon>Portunidae</taxon>
        <taxon>Portuninae</taxon>
        <taxon>Portunus</taxon>
    </lineage>
</organism>
<gene>
    <name evidence="1" type="ORF">E2C01_037982</name>
</gene>
<reference evidence="1 2" key="1">
    <citation type="submission" date="2019-05" db="EMBL/GenBank/DDBJ databases">
        <title>Another draft genome of Portunus trituberculatus and its Hox gene families provides insights of decapod evolution.</title>
        <authorList>
            <person name="Jeong J.-H."/>
            <person name="Song I."/>
            <person name="Kim S."/>
            <person name="Choi T."/>
            <person name="Kim D."/>
            <person name="Ryu S."/>
            <person name="Kim W."/>
        </authorList>
    </citation>
    <scope>NUCLEOTIDE SEQUENCE [LARGE SCALE GENOMIC DNA]</scope>
    <source>
        <tissue evidence="1">Muscle</tissue>
    </source>
</reference>
<evidence type="ECO:0000313" key="1">
    <source>
        <dbReference type="EMBL" id="MPC44311.1"/>
    </source>
</evidence>
<accession>A0A5B7FAZ7</accession>
<dbReference type="EMBL" id="VSRR010006221">
    <property type="protein sequence ID" value="MPC44311.1"/>
    <property type="molecule type" value="Genomic_DNA"/>
</dbReference>
<comment type="caution">
    <text evidence="1">The sequence shown here is derived from an EMBL/GenBank/DDBJ whole genome shotgun (WGS) entry which is preliminary data.</text>
</comment>
<proteinExistence type="predicted"/>